<dbReference type="RefSeq" id="WP_124103178.1">
    <property type="nucleotide sequence ID" value="NZ_AP021880.1"/>
</dbReference>
<sequence>MAATPYPGYPTMRTRSPAAQREPGKPSRMAATPYPGYPTMRTRSPAERSACRGNLPGWRLRLIRATQRCVPVARLSAALAWETFPDGGYALSGLANDAYP</sequence>
<evidence type="ECO:0000256" key="1">
    <source>
        <dbReference type="SAM" id="MobiDB-lite"/>
    </source>
</evidence>
<dbReference type="EMBL" id="SDCS01000001">
    <property type="protein sequence ID" value="TCY03797.1"/>
    <property type="molecule type" value="Genomic_DNA"/>
</dbReference>
<accession>A0A483NYH0</accession>
<name>A0A483NYH0_KLEPN</name>
<dbReference type="AlphaFoldDB" id="A0A483NYH0"/>
<feature type="region of interest" description="Disordered" evidence="1">
    <location>
        <begin position="1"/>
        <end position="49"/>
    </location>
</feature>
<proteinExistence type="predicted"/>
<gene>
    <name evidence="2" type="ORF">ETE73_01610</name>
</gene>
<reference evidence="2" key="1">
    <citation type="submission" date="2019-01" db="EMBL/GenBank/DDBJ databases">
        <authorList>
            <person name="Lista F."/>
            <person name="Anselmo A."/>
        </authorList>
    </citation>
    <scope>NUCLEOTIDE SEQUENCE</scope>
    <source>
        <strain evidence="2">4S</strain>
    </source>
</reference>
<evidence type="ECO:0000313" key="2">
    <source>
        <dbReference type="EMBL" id="TCY03797.1"/>
    </source>
</evidence>
<comment type="caution">
    <text evidence="2">The sequence shown here is derived from an EMBL/GenBank/DDBJ whole genome shotgun (WGS) entry which is preliminary data.</text>
</comment>
<protein>
    <submittedName>
        <fullName evidence="2">Uncharacterized protein</fullName>
    </submittedName>
</protein>
<organism evidence="2">
    <name type="scientific">Klebsiella pneumoniae</name>
    <dbReference type="NCBI Taxonomy" id="573"/>
    <lineage>
        <taxon>Bacteria</taxon>
        <taxon>Pseudomonadati</taxon>
        <taxon>Pseudomonadota</taxon>
        <taxon>Gammaproteobacteria</taxon>
        <taxon>Enterobacterales</taxon>
        <taxon>Enterobacteriaceae</taxon>
        <taxon>Klebsiella/Raoultella group</taxon>
        <taxon>Klebsiella</taxon>
        <taxon>Klebsiella pneumoniae complex</taxon>
    </lineage>
</organism>